<dbReference type="OrthoDB" id="195113at2"/>
<organism evidence="2 3">
    <name type="scientific">Streptococcus porcinus</name>
    <dbReference type="NCBI Taxonomy" id="1340"/>
    <lineage>
        <taxon>Bacteria</taxon>
        <taxon>Bacillati</taxon>
        <taxon>Bacillota</taxon>
        <taxon>Bacilli</taxon>
        <taxon>Lactobacillales</taxon>
        <taxon>Streptococcaceae</taxon>
        <taxon>Streptococcus</taxon>
    </lineage>
</organism>
<name>A0A4V0H6B0_STRPO</name>
<evidence type="ECO:0000313" key="3">
    <source>
        <dbReference type="Proteomes" id="UP000306241"/>
    </source>
</evidence>
<dbReference type="Gene3D" id="3.40.430.10">
    <property type="entry name" value="Dihydrofolate Reductase, subunit A"/>
    <property type="match status" value="1"/>
</dbReference>
<protein>
    <submittedName>
        <fullName evidence="2">Riboflavin biosynthesis protein RibD C-terminal domain protein</fullName>
    </submittedName>
</protein>
<dbReference type="GO" id="GO:0008703">
    <property type="term" value="F:5-amino-6-(5-phosphoribosylamino)uracil reductase activity"/>
    <property type="evidence" value="ECO:0007669"/>
    <property type="project" value="InterPro"/>
</dbReference>
<dbReference type="Pfam" id="PF01872">
    <property type="entry name" value="RibD_C"/>
    <property type="match status" value="1"/>
</dbReference>
<dbReference type="InterPro" id="IPR050765">
    <property type="entry name" value="Riboflavin_Biosynth_HTPR"/>
</dbReference>
<dbReference type="InterPro" id="IPR002734">
    <property type="entry name" value="RibDG_C"/>
</dbReference>
<dbReference type="AlphaFoldDB" id="A0A4V0H6B0"/>
<dbReference type="EMBL" id="LR594052">
    <property type="protein sequence ID" value="VTT42721.1"/>
    <property type="molecule type" value="Genomic_DNA"/>
</dbReference>
<reference evidence="2 3" key="1">
    <citation type="submission" date="2019-05" db="EMBL/GenBank/DDBJ databases">
        <authorList>
            <consortium name="Pathogen Informatics"/>
        </authorList>
    </citation>
    <scope>NUCLEOTIDE SEQUENCE [LARGE SCALE GENOMIC DNA]</scope>
    <source>
        <strain evidence="2 3">NCTC10924</strain>
    </source>
</reference>
<dbReference type="InterPro" id="IPR024072">
    <property type="entry name" value="DHFR-like_dom_sf"/>
</dbReference>
<dbReference type="PANTHER" id="PTHR38011:SF11">
    <property type="entry name" value="2,5-DIAMINO-6-RIBOSYLAMINO-4(3H)-PYRIMIDINONE 5'-PHOSPHATE REDUCTASE"/>
    <property type="match status" value="1"/>
</dbReference>
<gene>
    <name evidence="2" type="primary">yyaP_1</name>
    <name evidence="2" type="ORF">NCTC10924_00650</name>
</gene>
<evidence type="ECO:0000313" key="2">
    <source>
        <dbReference type="EMBL" id="VTT42721.1"/>
    </source>
</evidence>
<dbReference type="PANTHER" id="PTHR38011">
    <property type="entry name" value="DIHYDROFOLATE REDUCTASE FAMILY PROTEIN (AFU_ORTHOLOGUE AFUA_8G06820)"/>
    <property type="match status" value="1"/>
</dbReference>
<proteinExistence type="predicted"/>
<sequence>MRELNIFLHMSLDGVVEGPKGAMDIDFIAYNKELEAFAEKTLSSVDTILWGRTTYEMMYAYWPDILSHQEATNYERRHAKWITDVRKVIASTSLKTAEWNNSTIVSENLNQYLKELKHTAGQDILVLGSPRLSRSLLSENLIDKITLTVSPTIVGNGLCLFENISSDLELISSKTFTSGALGLEYKVKH</sequence>
<accession>A0A4V0H6B0</accession>
<feature type="domain" description="Bacterial bifunctional deaminase-reductase C-terminal" evidence="1">
    <location>
        <begin position="4"/>
        <end position="179"/>
    </location>
</feature>
<dbReference type="GO" id="GO:0009231">
    <property type="term" value="P:riboflavin biosynthetic process"/>
    <property type="evidence" value="ECO:0007669"/>
    <property type="project" value="InterPro"/>
</dbReference>
<dbReference type="Proteomes" id="UP000306241">
    <property type="component" value="Chromosome"/>
</dbReference>
<dbReference type="SUPFAM" id="SSF53597">
    <property type="entry name" value="Dihydrofolate reductase-like"/>
    <property type="match status" value="1"/>
</dbReference>
<dbReference type="RefSeq" id="WP_093958847.1">
    <property type="nucleotide sequence ID" value="NZ_CP070237.1"/>
</dbReference>
<evidence type="ECO:0000259" key="1">
    <source>
        <dbReference type="Pfam" id="PF01872"/>
    </source>
</evidence>